<dbReference type="CDD" id="cd10839">
    <property type="entry name" value="cpPDZ1_DegP-like"/>
    <property type="match status" value="1"/>
</dbReference>
<evidence type="ECO:0000259" key="10">
    <source>
        <dbReference type="PROSITE" id="PS50106"/>
    </source>
</evidence>
<dbReference type="InterPro" id="IPR036034">
    <property type="entry name" value="PDZ_sf"/>
</dbReference>
<dbReference type="SUPFAM" id="SSF50156">
    <property type="entry name" value="PDZ domain-like"/>
    <property type="match status" value="2"/>
</dbReference>
<dbReference type="Pfam" id="PF00595">
    <property type="entry name" value="PDZ"/>
    <property type="match status" value="2"/>
</dbReference>
<evidence type="ECO:0000256" key="2">
    <source>
        <dbReference type="ARBA" id="ARBA00022670"/>
    </source>
</evidence>
<dbReference type="GO" id="GO:0004252">
    <property type="term" value="F:serine-type endopeptidase activity"/>
    <property type="evidence" value="ECO:0007669"/>
    <property type="project" value="InterPro"/>
</dbReference>
<dbReference type="SUPFAM" id="SSF50494">
    <property type="entry name" value="Trypsin-like serine proteases"/>
    <property type="match status" value="1"/>
</dbReference>
<dbReference type="AlphaFoldDB" id="A0AA41WZ98"/>
<feature type="binding site" evidence="8">
    <location>
        <position position="60"/>
    </location>
    <ligand>
        <name>substrate</name>
    </ligand>
</feature>
<dbReference type="Proteomes" id="UP001165413">
    <property type="component" value="Unassembled WGS sequence"/>
</dbReference>
<reference evidence="11" key="1">
    <citation type="submission" date="2022-07" db="EMBL/GenBank/DDBJ databases">
        <title>Characterization of the Novel Bacterium Alteromonas immobilis LMIT006 and Alteromonas gregis LMIT007.</title>
        <authorList>
            <person name="Lin X."/>
        </authorList>
    </citation>
    <scope>NUCLEOTIDE SEQUENCE</scope>
    <source>
        <strain evidence="11">LMIT007</strain>
    </source>
</reference>
<dbReference type="PANTHER" id="PTHR22939">
    <property type="entry name" value="SERINE PROTEASE FAMILY S1C HTRA-RELATED"/>
    <property type="match status" value="1"/>
</dbReference>
<dbReference type="GO" id="GO:0006508">
    <property type="term" value="P:proteolysis"/>
    <property type="evidence" value="ECO:0007669"/>
    <property type="project" value="UniProtKB-KW"/>
</dbReference>
<keyword evidence="5" id="KW-0378">Hydrolase</keyword>
<organism evidence="11 12">
    <name type="scientific">Opacimonas viscosa</name>
    <dbReference type="NCBI Taxonomy" id="2961944"/>
    <lineage>
        <taxon>Bacteria</taxon>
        <taxon>Pseudomonadati</taxon>
        <taxon>Pseudomonadota</taxon>
        <taxon>Gammaproteobacteria</taxon>
        <taxon>Alteromonadales</taxon>
        <taxon>Alteromonadaceae</taxon>
        <taxon>Opacimonas</taxon>
    </lineage>
</organism>
<dbReference type="RefSeq" id="WP_254100683.1">
    <property type="nucleotide sequence ID" value="NZ_JANATA010000012.1"/>
</dbReference>
<feature type="active site" description="Charge relay system" evidence="7">
    <location>
        <position position="214"/>
    </location>
</feature>
<dbReference type="Pfam" id="PF13365">
    <property type="entry name" value="Trypsin_2"/>
    <property type="match status" value="1"/>
</dbReference>
<feature type="domain" description="PDZ" evidence="10">
    <location>
        <begin position="370"/>
        <end position="449"/>
    </location>
</feature>
<dbReference type="PRINTS" id="PR00834">
    <property type="entry name" value="PROTEASES2C"/>
</dbReference>
<keyword evidence="2" id="KW-0645">Protease</keyword>
<feature type="binding site" evidence="8">
    <location>
        <begin position="212"/>
        <end position="214"/>
    </location>
    <ligand>
        <name>substrate</name>
    </ligand>
</feature>
<dbReference type="EMBL" id="JANATA010000012">
    <property type="protein sequence ID" value="MCP3428850.1"/>
    <property type="molecule type" value="Genomic_DNA"/>
</dbReference>
<dbReference type="Gene3D" id="2.40.10.120">
    <property type="match status" value="1"/>
</dbReference>
<comment type="similarity">
    <text evidence="1">Belongs to the peptidase S1C family.</text>
</comment>
<evidence type="ECO:0000256" key="1">
    <source>
        <dbReference type="ARBA" id="ARBA00010541"/>
    </source>
</evidence>
<keyword evidence="12" id="KW-1185">Reference proteome</keyword>
<evidence type="ECO:0000256" key="5">
    <source>
        <dbReference type="ARBA" id="ARBA00022801"/>
    </source>
</evidence>
<evidence type="ECO:0000256" key="9">
    <source>
        <dbReference type="SAM" id="SignalP"/>
    </source>
</evidence>
<feature type="domain" description="PDZ" evidence="10">
    <location>
        <begin position="260"/>
        <end position="351"/>
    </location>
</feature>
<dbReference type="InterPro" id="IPR011782">
    <property type="entry name" value="Pept_S1C_Do"/>
</dbReference>
<name>A0AA41WZ98_9ALTE</name>
<evidence type="ECO:0000313" key="12">
    <source>
        <dbReference type="Proteomes" id="UP001165413"/>
    </source>
</evidence>
<sequence>MKSFLKKVAIVGVISSSIIFTQSSALANMGLPFLSSSDTTPSLAPMLEETMPAVVSISVEGKTTARQEIPEMFRPFFGGQGRQPQERPFRSLGSGVIVDAKKGYIVTNAHVVDNADKILVTLTDGREFSASKIGTDNESDIALLEIEPENLTQIELADSDKLRVGDFVIAIGNPFGLSQTVTSGIVSALGRTGVNVGGYENFIQTDAAINRGNSGGALINLKGELVGINAAIFAPGANAGNVGIGFAIPSNMMNNLINQMIEFGEVRRGLLGVVGNDVDAGLAEAFNSDVNKGAFVAEVSEDSAAEKAGIKAGDIITKVNGRTISSFAELRAKIASMGAGASVNLGLIRQGDVLDVDVVLGDAGFQEVTAAEIHPAFAGATFENGTDLAGNRGITVSEIEARSPAVSIGLKKNDVIIGVNRQRVNNIKELTDMLKDKEDDVIALNVKRGNASLYIVIR</sequence>
<dbReference type="CDD" id="cd23084">
    <property type="entry name" value="cpPDZ2_DegP-like"/>
    <property type="match status" value="1"/>
</dbReference>
<dbReference type="InterPro" id="IPR009003">
    <property type="entry name" value="Peptidase_S1_PA"/>
</dbReference>
<protein>
    <submittedName>
        <fullName evidence="11">DegQ family serine endoprotease</fullName>
    </submittedName>
</protein>
<keyword evidence="3 9" id="KW-0732">Signal</keyword>
<dbReference type="FunFam" id="2.40.10.10:FF:000001">
    <property type="entry name" value="Periplasmic serine protease DegS"/>
    <property type="match status" value="1"/>
</dbReference>
<dbReference type="SMART" id="SM00228">
    <property type="entry name" value="PDZ"/>
    <property type="match status" value="2"/>
</dbReference>
<dbReference type="InterPro" id="IPR001478">
    <property type="entry name" value="PDZ"/>
</dbReference>
<dbReference type="PANTHER" id="PTHR22939:SF129">
    <property type="entry name" value="SERINE PROTEASE HTRA2, MITOCHONDRIAL"/>
    <property type="match status" value="1"/>
</dbReference>
<feature type="chain" id="PRO_5041408392" evidence="9">
    <location>
        <begin position="28"/>
        <end position="458"/>
    </location>
</feature>
<feature type="active site" description="Charge relay system" evidence="7">
    <location>
        <position position="110"/>
    </location>
</feature>
<feature type="binding site" evidence="8">
    <location>
        <position position="110"/>
    </location>
    <ligand>
        <name>substrate</name>
    </ligand>
</feature>
<evidence type="ECO:0000256" key="3">
    <source>
        <dbReference type="ARBA" id="ARBA00022729"/>
    </source>
</evidence>
<keyword evidence="4" id="KW-0677">Repeat</keyword>
<feature type="signal peptide" evidence="9">
    <location>
        <begin position="1"/>
        <end position="27"/>
    </location>
</feature>
<comment type="caution">
    <text evidence="11">The sequence shown here is derived from an EMBL/GenBank/DDBJ whole genome shotgun (WGS) entry which is preliminary data.</text>
</comment>
<evidence type="ECO:0000256" key="7">
    <source>
        <dbReference type="PIRSR" id="PIRSR611782-1"/>
    </source>
</evidence>
<keyword evidence="6" id="KW-0720">Serine protease</keyword>
<dbReference type="NCBIfam" id="TIGR02037">
    <property type="entry name" value="degP_htrA_DO"/>
    <property type="match status" value="1"/>
</dbReference>
<evidence type="ECO:0000313" key="11">
    <source>
        <dbReference type="EMBL" id="MCP3428850.1"/>
    </source>
</evidence>
<dbReference type="PROSITE" id="PS50106">
    <property type="entry name" value="PDZ"/>
    <property type="match status" value="2"/>
</dbReference>
<evidence type="ECO:0000256" key="6">
    <source>
        <dbReference type="ARBA" id="ARBA00022825"/>
    </source>
</evidence>
<dbReference type="Gene3D" id="2.30.42.10">
    <property type="match status" value="2"/>
</dbReference>
<dbReference type="FunFam" id="2.40.10.120:FF:000001">
    <property type="entry name" value="Periplasmic serine endoprotease DegP-like"/>
    <property type="match status" value="1"/>
</dbReference>
<proteinExistence type="inferred from homology"/>
<feature type="binding site" evidence="8">
    <location>
        <begin position="271"/>
        <end position="275"/>
    </location>
    <ligand>
        <name>substrate</name>
    </ligand>
</feature>
<dbReference type="InterPro" id="IPR001940">
    <property type="entry name" value="Peptidase_S1C"/>
</dbReference>
<accession>A0AA41WZ98</accession>
<feature type="binding site" evidence="8">
    <location>
        <position position="140"/>
    </location>
    <ligand>
        <name>substrate</name>
    </ligand>
</feature>
<feature type="active site" description="Charge relay system" evidence="7">
    <location>
        <position position="140"/>
    </location>
</feature>
<evidence type="ECO:0000256" key="4">
    <source>
        <dbReference type="ARBA" id="ARBA00022737"/>
    </source>
</evidence>
<gene>
    <name evidence="11" type="ORF">NLF92_07805</name>
</gene>
<evidence type="ECO:0000256" key="8">
    <source>
        <dbReference type="PIRSR" id="PIRSR611782-2"/>
    </source>
</evidence>